<proteinExistence type="inferred from homology"/>
<dbReference type="AlphaFoldDB" id="A0A803JHD3"/>
<dbReference type="InterPro" id="IPR038581">
    <property type="entry name" value="ODC_AZ_sf"/>
</dbReference>
<dbReference type="GO" id="GO:0075523">
    <property type="term" value="P:viral translational frameshifting"/>
    <property type="evidence" value="ECO:0007669"/>
    <property type="project" value="UniProtKB-KW"/>
</dbReference>
<evidence type="ECO:0000313" key="3">
    <source>
        <dbReference type="Ensembl" id="ENSXETP00000107332"/>
    </source>
</evidence>
<keyword evidence="2" id="KW-0688">Ribosomal frameshifting</keyword>
<comment type="similarity">
    <text evidence="1">Belongs to the ODC antizyme family.</text>
</comment>
<evidence type="ECO:0000256" key="1">
    <source>
        <dbReference type="ARBA" id="ARBA00008796"/>
    </source>
</evidence>
<dbReference type="SUPFAM" id="SSF55729">
    <property type="entry name" value="Acyl-CoA N-acyltransferases (Nat)"/>
    <property type="match status" value="1"/>
</dbReference>
<dbReference type="GO" id="GO:0008073">
    <property type="term" value="F:ornithine decarboxylase inhibitor activity"/>
    <property type="evidence" value="ECO:0007669"/>
    <property type="project" value="InterPro"/>
</dbReference>
<accession>A0A803JHD3</accession>
<name>A0A803JHD3_XENTR</name>
<evidence type="ECO:0000256" key="2">
    <source>
        <dbReference type="ARBA" id="ARBA00022758"/>
    </source>
</evidence>
<organism evidence="3">
    <name type="scientific">Xenopus tropicalis</name>
    <name type="common">Western clawed frog</name>
    <name type="synonym">Silurana tropicalis</name>
    <dbReference type="NCBI Taxonomy" id="8364"/>
    <lineage>
        <taxon>Eukaryota</taxon>
        <taxon>Metazoa</taxon>
        <taxon>Chordata</taxon>
        <taxon>Craniata</taxon>
        <taxon>Vertebrata</taxon>
        <taxon>Euteleostomi</taxon>
        <taxon>Amphibia</taxon>
        <taxon>Batrachia</taxon>
        <taxon>Anura</taxon>
        <taxon>Pipoidea</taxon>
        <taxon>Pipidae</taxon>
        <taxon>Xenopodinae</taxon>
        <taxon>Xenopus</taxon>
        <taxon>Silurana</taxon>
    </lineage>
</organism>
<protein>
    <submittedName>
        <fullName evidence="3">Uncharacterized protein</fullName>
    </submittedName>
</protein>
<reference evidence="3" key="1">
    <citation type="journal article" date="2010" name="Science">
        <title>The genome of the Western clawed frog Xenopus tropicalis.</title>
        <authorList>
            <person name="Hellsten U."/>
            <person name="Harland R.M."/>
            <person name="Gilchrist M.J."/>
            <person name="Hendrix D."/>
            <person name="Jurka J."/>
            <person name="Kapitonov V."/>
            <person name="Ovcharenko I."/>
            <person name="Putnam N.H."/>
            <person name="Shu S."/>
            <person name="Taher L."/>
            <person name="Blitz I.L."/>
            <person name="Blumberg B."/>
            <person name="Dichmann D.S."/>
            <person name="Dubchak I."/>
            <person name="Amaya E."/>
            <person name="Detter J.C."/>
            <person name="Fletcher R."/>
            <person name="Gerhard D.S."/>
            <person name="Goodstein D."/>
            <person name="Graves T."/>
            <person name="Grigoriev I.V."/>
            <person name="Grimwood J."/>
            <person name="Kawashima T."/>
            <person name="Lindquist E."/>
            <person name="Lucas S.M."/>
            <person name="Mead P.E."/>
            <person name="Mitros T."/>
            <person name="Ogino H."/>
            <person name="Ohta Y."/>
            <person name="Poliakov A.V."/>
            <person name="Pollet N."/>
            <person name="Robert J."/>
            <person name="Salamov A."/>
            <person name="Sater A.K."/>
            <person name="Schmutz J."/>
            <person name="Terry A."/>
            <person name="Vize P.D."/>
            <person name="Warren W.C."/>
            <person name="Wells D."/>
            <person name="Wills A."/>
            <person name="Wilson R.K."/>
            <person name="Zimmerman L.B."/>
            <person name="Zorn A.M."/>
            <person name="Grainger R."/>
            <person name="Grammer T."/>
            <person name="Khokha M.K."/>
            <person name="Richardson P.M."/>
            <person name="Rokhsar D.S."/>
        </authorList>
    </citation>
    <scope>NUCLEOTIDE SEQUENCE [LARGE SCALE GENOMIC DNA]</scope>
    <source>
        <strain evidence="3">Nigerian</strain>
    </source>
</reference>
<dbReference type="Pfam" id="PF02100">
    <property type="entry name" value="ODC_AZ"/>
    <property type="match status" value="1"/>
</dbReference>
<sequence length="74" mass="8477">VCSTQALFIELKLKMLMAGCKKELLLLLKQVHAKLAMSSLKLCMRKRHEDRKTLLQVFSIKAFKILQPGDPRVP</sequence>
<dbReference type="InterPro" id="IPR002993">
    <property type="entry name" value="ODC_AZ"/>
</dbReference>
<dbReference type="Gene3D" id="3.40.630.60">
    <property type="match status" value="1"/>
</dbReference>
<dbReference type="InterPro" id="IPR016181">
    <property type="entry name" value="Acyl_CoA_acyltransferase"/>
</dbReference>
<reference evidence="3" key="2">
    <citation type="submission" date="2021-03" db="UniProtKB">
        <authorList>
            <consortium name="Ensembl"/>
        </authorList>
    </citation>
    <scope>IDENTIFICATION</scope>
</reference>
<dbReference type="InParanoid" id="A0A803JHD3"/>
<dbReference type="Ensembl" id="ENSXETT00000110814">
    <property type="protein sequence ID" value="ENSXETP00000107332"/>
    <property type="gene ID" value="ENSXETG00000041700"/>
</dbReference>